<proteinExistence type="predicted"/>
<dbReference type="EMBL" id="CM039431">
    <property type="protein sequence ID" value="KAI4337368.1"/>
    <property type="molecule type" value="Genomic_DNA"/>
</dbReference>
<name>A0ACB9NMR4_BAUVA</name>
<accession>A0ACB9NMR4</accession>
<organism evidence="1 2">
    <name type="scientific">Bauhinia variegata</name>
    <name type="common">Purple orchid tree</name>
    <name type="synonym">Phanera variegata</name>
    <dbReference type="NCBI Taxonomy" id="167791"/>
    <lineage>
        <taxon>Eukaryota</taxon>
        <taxon>Viridiplantae</taxon>
        <taxon>Streptophyta</taxon>
        <taxon>Embryophyta</taxon>
        <taxon>Tracheophyta</taxon>
        <taxon>Spermatophyta</taxon>
        <taxon>Magnoliopsida</taxon>
        <taxon>eudicotyledons</taxon>
        <taxon>Gunneridae</taxon>
        <taxon>Pentapetalae</taxon>
        <taxon>rosids</taxon>
        <taxon>fabids</taxon>
        <taxon>Fabales</taxon>
        <taxon>Fabaceae</taxon>
        <taxon>Cercidoideae</taxon>
        <taxon>Cercideae</taxon>
        <taxon>Bauhiniinae</taxon>
        <taxon>Bauhinia</taxon>
    </lineage>
</organism>
<dbReference type="Proteomes" id="UP000828941">
    <property type="component" value="Chromosome 6"/>
</dbReference>
<evidence type="ECO:0000313" key="2">
    <source>
        <dbReference type="Proteomes" id="UP000828941"/>
    </source>
</evidence>
<sequence>MLFHKPRYMLLSVRFLLLGPKHIPFIAVPIQPFFLSSDQPWLAVTGNPLIDWPSPIPERIPNPNPNPNYSRDAHSNFSQDDFSTIANLFTDSTISPGPVLETALDGAGIEPGSTLLQAIFDHFDSSPNSLYSLLLWAEKQAGYRPSMLLFNSMINVLAKSREFDSAWTLLLNRMDSDKEVSLVSADTFAIMIRRYAGAGKPQPAIRTFEFARNLKSILDFDSEMSLFEIMLDSLCKEGSVRAASEYFLQRKKIDPRWVPSTQVYNIILNGWFRSRKLKQADRFWATMRKRM</sequence>
<protein>
    <submittedName>
        <fullName evidence="1">Uncharacterized protein</fullName>
    </submittedName>
</protein>
<gene>
    <name evidence="1" type="ORF">L6164_015795</name>
</gene>
<evidence type="ECO:0000313" key="1">
    <source>
        <dbReference type="EMBL" id="KAI4337368.1"/>
    </source>
</evidence>
<keyword evidence="2" id="KW-1185">Reference proteome</keyword>
<comment type="caution">
    <text evidence="1">The sequence shown here is derived from an EMBL/GenBank/DDBJ whole genome shotgun (WGS) entry which is preliminary data.</text>
</comment>
<reference evidence="1 2" key="1">
    <citation type="journal article" date="2022" name="DNA Res.">
        <title>Chromosomal-level genome assembly of the orchid tree Bauhinia variegata (Leguminosae; Cercidoideae) supports the allotetraploid origin hypothesis of Bauhinia.</title>
        <authorList>
            <person name="Zhong Y."/>
            <person name="Chen Y."/>
            <person name="Zheng D."/>
            <person name="Pang J."/>
            <person name="Liu Y."/>
            <person name="Luo S."/>
            <person name="Meng S."/>
            <person name="Qian L."/>
            <person name="Wei D."/>
            <person name="Dai S."/>
            <person name="Zhou R."/>
        </authorList>
    </citation>
    <scope>NUCLEOTIDE SEQUENCE [LARGE SCALE GENOMIC DNA]</scope>
    <source>
        <strain evidence="1">BV-YZ2020</strain>
    </source>
</reference>